<sequence>MRSTTAAPRNKDEVRQPENNRTIPACLKNAVDIGSKPNSDVAWKNKPYGIISHSVGRMGGYSSQKNLQLALSYFDMYHLGQPEFFLGQSPTLLDEDGKIKPQDTVDFVRGYVERFANLVKERPPSRRLILGFSPAYLAACSFLHAALFCYQKESLFL</sequence>
<dbReference type="SUPFAM" id="SSF52218">
    <property type="entry name" value="Flavoproteins"/>
    <property type="match status" value="1"/>
</dbReference>
<gene>
    <name evidence="4" type="ORF">HMPREF9306_01866</name>
</gene>
<keyword evidence="2" id="KW-0812">Transmembrane</keyword>
<evidence type="ECO:0000256" key="1">
    <source>
        <dbReference type="SAM" id="MobiDB-lite"/>
    </source>
</evidence>
<feature type="compositionally biased region" description="Basic and acidic residues" evidence="1">
    <location>
        <begin position="9"/>
        <end position="18"/>
    </location>
</feature>
<dbReference type="AlphaFoldDB" id="S2WI66"/>
<accession>S2WI66</accession>
<evidence type="ECO:0000259" key="3">
    <source>
        <dbReference type="Pfam" id="PF03358"/>
    </source>
</evidence>
<dbReference type="Gene3D" id="3.40.50.360">
    <property type="match status" value="1"/>
</dbReference>
<organism evidence="4 5">
    <name type="scientific">Propionimicrobium lymphophilum ACS-093-V-SCH5</name>
    <dbReference type="NCBI Taxonomy" id="883161"/>
    <lineage>
        <taxon>Bacteria</taxon>
        <taxon>Bacillati</taxon>
        <taxon>Actinomycetota</taxon>
        <taxon>Actinomycetes</taxon>
        <taxon>Propionibacteriales</taxon>
        <taxon>Propionibacteriaceae</taxon>
        <taxon>Propionimicrobium</taxon>
    </lineage>
</organism>
<dbReference type="PATRIC" id="fig|883161.3.peg.1853"/>
<dbReference type="STRING" id="883161.HMPREF9306_01866"/>
<dbReference type="HOGENOM" id="CLU_1676300_0_0_11"/>
<comment type="caution">
    <text evidence="4">The sequence shown here is derived from an EMBL/GenBank/DDBJ whole genome shotgun (WGS) entry which is preliminary data.</text>
</comment>
<name>S2WI66_9ACTN</name>
<dbReference type="InterPro" id="IPR005025">
    <property type="entry name" value="FMN_Rdtase-like_dom"/>
</dbReference>
<dbReference type="EMBL" id="AGZR01000009">
    <property type="protein sequence ID" value="EPD32297.1"/>
    <property type="molecule type" value="Genomic_DNA"/>
</dbReference>
<dbReference type="PANTHER" id="PTHR30543">
    <property type="entry name" value="CHROMATE REDUCTASE"/>
    <property type="match status" value="1"/>
</dbReference>
<evidence type="ECO:0000256" key="2">
    <source>
        <dbReference type="SAM" id="Phobius"/>
    </source>
</evidence>
<keyword evidence="2" id="KW-0472">Membrane</keyword>
<feature type="transmembrane region" description="Helical" evidence="2">
    <location>
        <begin position="128"/>
        <end position="148"/>
    </location>
</feature>
<keyword evidence="2" id="KW-1133">Transmembrane helix</keyword>
<reference evidence="4 5" key="1">
    <citation type="submission" date="2013-04" db="EMBL/GenBank/DDBJ databases">
        <title>The Genome Sequence of Propionimicrobium lymphophilum ACS-093-V-SCH5.</title>
        <authorList>
            <consortium name="The Broad Institute Genomics Platform"/>
            <person name="Earl A."/>
            <person name="Ward D."/>
            <person name="Feldgarden M."/>
            <person name="Gevers D."/>
            <person name="Saerens B."/>
            <person name="Vaneechoutte M."/>
            <person name="Walker B."/>
            <person name="Young S."/>
            <person name="Zeng Q."/>
            <person name="Gargeya S."/>
            <person name="Fitzgerald M."/>
            <person name="Haas B."/>
            <person name="Abouelleil A."/>
            <person name="Allen A.W."/>
            <person name="Alvarado L."/>
            <person name="Arachchi H.M."/>
            <person name="Berlin A.M."/>
            <person name="Chapman S.B."/>
            <person name="Gainer-Dewar J."/>
            <person name="Goldberg J."/>
            <person name="Griggs A."/>
            <person name="Gujja S."/>
            <person name="Hansen M."/>
            <person name="Howarth C."/>
            <person name="Imamovic A."/>
            <person name="Ireland A."/>
            <person name="Larimer J."/>
            <person name="McCowan C."/>
            <person name="Murphy C."/>
            <person name="Pearson M."/>
            <person name="Poon T.W."/>
            <person name="Priest M."/>
            <person name="Roberts A."/>
            <person name="Saif S."/>
            <person name="Shea T."/>
            <person name="Sisk P."/>
            <person name="Sykes S."/>
            <person name="Wortman J."/>
            <person name="Nusbaum C."/>
            <person name="Birren B."/>
        </authorList>
    </citation>
    <scope>NUCLEOTIDE SEQUENCE [LARGE SCALE GENOMIC DNA]</scope>
    <source>
        <strain evidence="4 5">ACS-093-V-SCH5</strain>
    </source>
</reference>
<dbReference type="InterPro" id="IPR029039">
    <property type="entry name" value="Flavoprotein-like_sf"/>
</dbReference>
<dbReference type="RefSeq" id="WP_016456672.1">
    <property type="nucleotide sequence ID" value="NZ_KE150269.1"/>
</dbReference>
<dbReference type="PANTHER" id="PTHR30543:SF21">
    <property type="entry name" value="NAD(P)H-DEPENDENT FMN REDUCTASE LOT6"/>
    <property type="match status" value="1"/>
</dbReference>
<dbReference type="Pfam" id="PF03358">
    <property type="entry name" value="FMN_red"/>
    <property type="match status" value="1"/>
</dbReference>
<dbReference type="GO" id="GO:0010181">
    <property type="term" value="F:FMN binding"/>
    <property type="evidence" value="ECO:0007669"/>
    <property type="project" value="TreeGrafter"/>
</dbReference>
<dbReference type="GO" id="GO:0016491">
    <property type="term" value="F:oxidoreductase activity"/>
    <property type="evidence" value="ECO:0007669"/>
    <property type="project" value="InterPro"/>
</dbReference>
<feature type="domain" description="NADPH-dependent FMN reductase-like" evidence="3">
    <location>
        <begin position="17"/>
        <end position="89"/>
    </location>
</feature>
<feature type="region of interest" description="Disordered" evidence="1">
    <location>
        <begin position="1"/>
        <end position="21"/>
    </location>
</feature>
<dbReference type="InterPro" id="IPR050712">
    <property type="entry name" value="NAD(P)H-dep_reductase"/>
</dbReference>
<dbReference type="GO" id="GO:0005829">
    <property type="term" value="C:cytosol"/>
    <property type="evidence" value="ECO:0007669"/>
    <property type="project" value="TreeGrafter"/>
</dbReference>
<protein>
    <recommendedName>
        <fullName evidence="3">NADPH-dependent FMN reductase-like domain-containing protein</fullName>
    </recommendedName>
</protein>
<evidence type="ECO:0000313" key="4">
    <source>
        <dbReference type="EMBL" id="EPD32297.1"/>
    </source>
</evidence>
<keyword evidence="5" id="KW-1185">Reference proteome</keyword>
<proteinExistence type="predicted"/>
<evidence type="ECO:0000313" key="5">
    <source>
        <dbReference type="Proteomes" id="UP000014417"/>
    </source>
</evidence>
<dbReference type="Proteomes" id="UP000014417">
    <property type="component" value="Unassembled WGS sequence"/>
</dbReference>